<dbReference type="GeneID" id="28825229"/>
<dbReference type="InParanoid" id="A0A194WZA8"/>
<dbReference type="AlphaFoldDB" id="A0A194WZA8"/>
<evidence type="ECO:0000313" key="2">
    <source>
        <dbReference type="Proteomes" id="UP000070700"/>
    </source>
</evidence>
<dbReference type="Proteomes" id="UP000070700">
    <property type="component" value="Unassembled WGS sequence"/>
</dbReference>
<sequence>MTTGWEGVSKEKLSSKYHATVEDDFEDDYSVKNVGSMKDKSAIMEEVLPDEFIPKESTSIKTKTTGDNKSGVAFRFEDFEDDLSVKPFYNYGLKRSRTPFPERACRWVPIPVECSEEVRARFPPKKGTKAKSLTEAEIRATMMSDEDVANLRRKLVNDPPPMSLPEAKKKQIRKDCITFIRGRTTSRLAARAAAEEMNKQ</sequence>
<dbReference type="RefSeq" id="XP_018067640.1">
    <property type="nucleotide sequence ID" value="XM_018215503.1"/>
</dbReference>
<accession>A0A194WZA8</accession>
<dbReference type="OrthoDB" id="3540498at2759"/>
<proteinExistence type="predicted"/>
<name>A0A194WZA8_MOLSC</name>
<gene>
    <name evidence="1" type="ORF">LY89DRAFT_687453</name>
</gene>
<organism evidence="1 2">
    <name type="scientific">Mollisia scopiformis</name>
    <name type="common">Conifer needle endophyte fungus</name>
    <name type="synonym">Phialocephala scopiformis</name>
    <dbReference type="NCBI Taxonomy" id="149040"/>
    <lineage>
        <taxon>Eukaryota</taxon>
        <taxon>Fungi</taxon>
        <taxon>Dikarya</taxon>
        <taxon>Ascomycota</taxon>
        <taxon>Pezizomycotina</taxon>
        <taxon>Leotiomycetes</taxon>
        <taxon>Helotiales</taxon>
        <taxon>Mollisiaceae</taxon>
        <taxon>Mollisia</taxon>
    </lineage>
</organism>
<evidence type="ECO:0000313" key="1">
    <source>
        <dbReference type="EMBL" id="KUJ13285.1"/>
    </source>
</evidence>
<keyword evidence="2" id="KW-1185">Reference proteome</keyword>
<reference evidence="1 2" key="1">
    <citation type="submission" date="2015-10" db="EMBL/GenBank/DDBJ databases">
        <title>Full genome of DAOMC 229536 Phialocephala scopiformis, a fungal endophyte of spruce producing the potent anti-insectan compound rugulosin.</title>
        <authorList>
            <consortium name="DOE Joint Genome Institute"/>
            <person name="Walker A.K."/>
            <person name="Frasz S.L."/>
            <person name="Seifert K.A."/>
            <person name="Miller J.D."/>
            <person name="Mondo S.J."/>
            <person name="Labutti K."/>
            <person name="Lipzen A."/>
            <person name="Dockter R."/>
            <person name="Kennedy M."/>
            <person name="Grigoriev I.V."/>
            <person name="Spatafora J.W."/>
        </authorList>
    </citation>
    <scope>NUCLEOTIDE SEQUENCE [LARGE SCALE GENOMIC DNA]</scope>
    <source>
        <strain evidence="1 2">CBS 120377</strain>
    </source>
</reference>
<dbReference type="EMBL" id="KQ947422">
    <property type="protein sequence ID" value="KUJ13285.1"/>
    <property type="molecule type" value="Genomic_DNA"/>
</dbReference>
<protein>
    <submittedName>
        <fullName evidence="1">Uncharacterized protein</fullName>
    </submittedName>
</protein>
<dbReference type="KEGG" id="psco:LY89DRAFT_687453"/>